<evidence type="ECO:0000313" key="3">
    <source>
        <dbReference type="Proteomes" id="UP001199919"/>
    </source>
</evidence>
<organism evidence="2 3">
    <name type="scientific">Mucilaginibacter roseus</name>
    <dbReference type="NCBI Taxonomy" id="1528868"/>
    <lineage>
        <taxon>Bacteria</taxon>
        <taxon>Pseudomonadati</taxon>
        <taxon>Bacteroidota</taxon>
        <taxon>Sphingobacteriia</taxon>
        <taxon>Sphingobacteriales</taxon>
        <taxon>Sphingobacteriaceae</taxon>
        <taxon>Mucilaginibacter</taxon>
    </lineage>
</organism>
<accession>A0ABS8U3X0</accession>
<dbReference type="PROSITE" id="PS51257">
    <property type="entry name" value="PROKAR_LIPOPROTEIN"/>
    <property type="match status" value="1"/>
</dbReference>
<dbReference type="EMBL" id="JAJPWV010000002">
    <property type="protein sequence ID" value="MCD8740266.1"/>
    <property type="molecule type" value="Genomic_DNA"/>
</dbReference>
<protein>
    <recommendedName>
        <fullName evidence="4">Fimbrillin family protein</fullName>
    </recommendedName>
</protein>
<keyword evidence="1" id="KW-0732">Signal</keyword>
<proteinExistence type="predicted"/>
<reference evidence="2 3" key="1">
    <citation type="submission" date="2021-12" db="EMBL/GenBank/DDBJ databases">
        <title>Mucilaginibacter roseus genome.</title>
        <authorList>
            <person name="Ferreira J.R."/>
            <person name="Newman J.D."/>
        </authorList>
    </citation>
    <scope>NUCLEOTIDE SEQUENCE [LARGE SCALE GENOMIC DNA]</scope>
    <source>
        <strain evidence="2 3">LMG 28454</strain>
    </source>
</reference>
<dbReference type="Proteomes" id="UP001199919">
    <property type="component" value="Unassembled WGS sequence"/>
</dbReference>
<feature type="signal peptide" evidence="1">
    <location>
        <begin position="1"/>
        <end position="22"/>
    </location>
</feature>
<sequence length="293" mass="32112">MKKPLLLCSVLALLLFACKKGSKDTPPPTDEKKYAVTFNVSDFSQDYGPLESAKQKKGLKLNADSSSTERLVYQLFKEGGTGFIAYKNLLRGDAGFGTFSEQLTPGNYIAAFVGSSKYLQNSGDKKTFTYLGPWGEIFTKRVSFTVSSAPVNTSVQLDRVNNQLVLNIEDAIPADVKKIEFSYTDNFALNVTASGNGFTNANTRTVTVYVTSAEVGKTNYKIAVNTCYNAASTVTIRYFKNDPNVPYGIKTVPNVIRKTNYRTTVSGKLFTPGNAGFTVDLDDTWDEPVNGEF</sequence>
<evidence type="ECO:0000256" key="1">
    <source>
        <dbReference type="SAM" id="SignalP"/>
    </source>
</evidence>
<evidence type="ECO:0000313" key="2">
    <source>
        <dbReference type="EMBL" id="MCD8740266.1"/>
    </source>
</evidence>
<comment type="caution">
    <text evidence="2">The sequence shown here is derived from an EMBL/GenBank/DDBJ whole genome shotgun (WGS) entry which is preliminary data.</text>
</comment>
<name>A0ABS8U3X0_9SPHI</name>
<gene>
    <name evidence="2" type="ORF">LT679_06595</name>
</gene>
<feature type="chain" id="PRO_5045876951" description="Fimbrillin family protein" evidence="1">
    <location>
        <begin position="23"/>
        <end position="293"/>
    </location>
</feature>
<keyword evidence="3" id="KW-1185">Reference proteome</keyword>
<dbReference type="RefSeq" id="WP_232176665.1">
    <property type="nucleotide sequence ID" value="NZ_JAJPWV010000002.1"/>
</dbReference>
<evidence type="ECO:0008006" key="4">
    <source>
        <dbReference type="Google" id="ProtNLM"/>
    </source>
</evidence>